<dbReference type="CDD" id="cd18113">
    <property type="entry name" value="ATP-synt_F1_alpha_C"/>
    <property type="match status" value="1"/>
</dbReference>
<evidence type="ECO:0000256" key="6">
    <source>
        <dbReference type="ARBA" id="ARBA00022840"/>
    </source>
</evidence>
<dbReference type="OrthoDB" id="9805536at2759"/>
<dbReference type="Proteomes" id="UP000186922">
    <property type="component" value="Unassembled WGS sequence"/>
</dbReference>
<dbReference type="GO" id="GO:0005739">
    <property type="term" value="C:mitochondrion"/>
    <property type="evidence" value="ECO:0007669"/>
    <property type="project" value="UniProtKB-ARBA"/>
</dbReference>
<dbReference type="NCBIfam" id="NF009884">
    <property type="entry name" value="PRK13343.1"/>
    <property type="match status" value="1"/>
</dbReference>
<dbReference type="InterPro" id="IPR004100">
    <property type="entry name" value="ATPase_F1/V1/A1_a/bsu_N"/>
</dbReference>
<dbReference type="CDD" id="cd18116">
    <property type="entry name" value="ATP-synt_F1_alpha_N"/>
    <property type="match status" value="1"/>
</dbReference>
<dbReference type="FunFam" id="3.40.50.300:FF:002432">
    <property type="entry name" value="ATP synthase subunit alpha, mitochondrial"/>
    <property type="match status" value="1"/>
</dbReference>
<dbReference type="GO" id="GO:0043531">
    <property type="term" value="F:ADP binding"/>
    <property type="evidence" value="ECO:0007669"/>
    <property type="project" value="TreeGrafter"/>
</dbReference>
<dbReference type="PANTHER" id="PTHR48082:SF2">
    <property type="entry name" value="ATP SYNTHASE SUBUNIT ALPHA, MITOCHONDRIAL"/>
    <property type="match status" value="1"/>
</dbReference>
<keyword evidence="10 12" id="KW-0066">ATP synthesis</keyword>
<dbReference type="GO" id="GO:0005524">
    <property type="term" value="F:ATP binding"/>
    <property type="evidence" value="ECO:0007669"/>
    <property type="project" value="UniProtKB-KW"/>
</dbReference>
<evidence type="ECO:0000256" key="9">
    <source>
        <dbReference type="ARBA" id="ARBA00023196"/>
    </source>
</evidence>
<sequence length="556" mass="60180">MAASSVRISGQLARQLASKATKIAPRCAATSAFSARSLSTTSSLLAAKSTSAETSSVLEERIMGAAPKIDLEETGRVLSIGDGIARVYGLKNIQAEEMVEFSSGLKGMALNLEPDNVGVVVFGNDKLIKEGDIVKRTGAIVDVPVGEELLGRVVDALGNPIDGKGEMKDTQRYRVGIKAPGIIPRASVREPMQTGIKAVDSLVPIGRGQRELIIGDRQTGKTAIAIDTIINQKRFNESADEKKKLYCIYVAIGQKRSTVAQLVKRLQDADALKYTIIVSATASDAAPLQYLAPYSGCAMGEFFRDSGRHALIIYDDLSKQAVAYRQMSLLLRRPPGREAYPGDVFYLHSRLLERAAKMSPAHGGGSLTALPVIETQAGDVSAYIPTNVISITDGQIFLETELFYKGIRPAINVGLSVSRVGSAAQTRSMKQVAGSMKLELAQYREVAAFAQFGSDLDAATQGLLNRGVRLTELLKQGQYVPMPIEDQVAVIYAGVRGFLDKIEPSKITKFEAAFIQEMRNNHQDVLQSIREEGKLTDATDKRMKEIVGNFMSSFVQ</sequence>
<evidence type="ECO:0000256" key="4">
    <source>
        <dbReference type="ARBA" id="ARBA00022741"/>
    </source>
</evidence>
<evidence type="ECO:0000256" key="8">
    <source>
        <dbReference type="ARBA" id="ARBA00023136"/>
    </source>
</evidence>
<evidence type="ECO:0000313" key="16">
    <source>
        <dbReference type="EMBL" id="GAU89126.1"/>
    </source>
</evidence>
<comment type="subcellular location">
    <subcellularLocation>
        <location evidence="1">Membrane</location>
    </subcellularLocation>
</comment>
<dbReference type="PANTHER" id="PTHR48082">
    <property type="entry name" value="ATP SYNTHASE SUBUNIT ALPHA, MITOCHONDRIAL"/>
    <property type="match status" value="1"/>
</dbReference>
<evidence type="ECO:0000256" key="12">
    <source>
        <dbReference type="RuleBase" id="RU003551"/>
    </source>
</evidence>
<dbReference type="InterPro" id="IPR023366">
    <property type="entry name" value="ATP_synth_asu-like_sf"/>
</dbReference>
<dbReference type="GO" id="GO:0046933">
    <property type="term" value="F:proton-transporting ATP synthase activity, rotational mechanism"/>
    <property type="evidence" value="ECO:0007669"/>
    <property type="project" value="InterPro"/>
</dbReference>
<dbReference type="FunFam" id="1.20.150.20:FF:000001">
    <property type="entry name" value="ATP synthase subunit alpha"/>
    <property type="match status" value="1"/>
</dbReference>
<dbReference type="InterPro" id="IPR005294">
    <property type="entry name" value="ATP_synth_F1_asu"/>
</dbReference>
<dbReference type="SUPFAM" id="SSF52540">
    <property type="entry name" value="P-loop containing nucleoside triphosphate hydrolases"/>
    <property type="match status" value="1"/>
</dbReference>
<feature type="domain" description="ATPase F1/V1/A1 complex alpha/beta subunit nucleotide-binding" evidence="13">
    <location>
        <begin position="195"/>
        <end position="418"/>
    </location>
</feature>
<keyword evidence="3 11" id="KW-0813">Transport</keyword>
<name>A0A1D1UHH3_RAMVA</name>
<dbReference type="Gene3D" id="2.40.30.20">
    <property type="match status" value="1"/>
</dbReference>
<dbReference type="EMBL" id="BDGG01000001">
    <property type="protein sequence ID" value="GAU89126.1"/>
    <property type="molecule type" value="Genomic_DNA"/>
</dbReference>
<feature type="domain" description="ATPase F1/V1/A1 complex alpha/beta subunit N-terminal" evidence="15">
    <location>
        <begin position="72"/>
        <end position="138"/>
    </location>
</feature>
<dbReference type="InterPro" id="IPR033732">
    <property type="entry name" value="ATP_synth_F1_a_nt-bd_dom"/>
</dbReference>
<dbReference type="Pfam" id="PF00006">
    <property type="entry name" value="ATP-synt_ab"/>
    <property type="match status" value="1"/>
</dbReference>
<evidence type="ECO:0000259" key="14">
    <source>
        <dbReference type="Pfam" id="PF00306"/>
    </source>
</evidence>
<dbReference type="Pfam" id="PF02874">
    <property type="entry name" value="ATP-synt_ab_N"/>
    <property type="match status" value="1"/>
</dbReference>
<dbReference type="HAMAP" id="MF_01346">
    <property type="entry name" value="ATP_synth_alpha_bact"/>
    <property type="match status" value="1"/>
</dbReference>
<accession>A0A1D1UHH3</accession>
<dbReference type="Gene3D" id="1.20.150.20">
    <property type="entry name" value="ATP synthase alpha/beta chain, C-terminal domain"/>
    <property type="match status" value="1"/>
</dbReference>
<dbReference type="PROSITE" id="PS00152">
    <property type="entry name" value="ATPASE_ALPHA_BETA"/>
    <property type="match status" value="1"/>
</dbReference>
<evidence type="ECO:0000256" key="2">
    <source>
        <dbReference type="ARBA" id="ARBA00008936"/>
    </source>
</evidence>
<keyword evidence="4 12" id="KW-0547">Nucleotide-binding</keyword>
<organism evidence="16 17">
    <name type="scientific">Ramazzottius varieornatus</name>
    <name type="common">Water bear</name>
    <name type="synonym">Tardigrade</name>
    <dbReference type="NCBI Taxonomy" id="947166"/>
    <lineage>
        <taxon>Eukaryota</taxon>
        <taxon>Metazoa</taxon>
        <taxon>Ecdysozoa</taxon>
        <taxon>Tardigrada</taxon>
        <taxon>Eutardigrada</taxon>
        <taxon>Parachela</taxon>
        <taxon>Hypsibioidea</taxon>
        <taxon>Ramazzottiidae</taxon>
        <taxon>Ramazzottius</taxon>
    </lineage>
</organism>
<dbReference type="InterPro" id="IPR027417">
    <property type="entry name" value="P-loop_NTPase"/>
</dbReference>
<protein>
    <recommendedName>
        <fullName evidence="12">ATP synthase subunit alpha</fullName>
    </recommendedName>
</protein>
<evidence type="ECO:0000313" key="17">
    <source>
        <dbReference type="Proteomes" id="UP000186922"/>
    </source>
</evidence>
<dbReference type="CDD" id="cd01132">
    <property type="entry name" value="F1-ATPase_alpha_CD"/>
    <property type="match status" value="1"/>
</dbReference>
<dbReference type="InterPro" id="IPR020003">
    <property type="entry name" value="ATPase_a/bsu_AS"/>
</dbReference>
<keyword evidence="6 12" id="KW-0067">ATP-binding</keyword>
<dbReference type="InterPro" id="IPR000793">
    <property type="entry name" value="ATP_synth_asu_C"/>
</dbReference>
<dbReference type="SUPFAM" id="SSF47917">
    <property type="entry name" value="C-terminal domain of alpha and beta subunits of F1 ATP synthase"/>
    <property type="match status" value="1"/>
</dbReference>
<evidence type="ECO:0000256" key="5">
    <source>
        <dbReference type="ARBA" id="ARBA00022781"/>
    </source>
</evidence>
<comment type="similarity">
    <text evidence="2 11">Belongs to the ATPase alpha/beta chains family.</text>
</comment>
<dbReference type="InterPro" id="IPR000194">
    <property type="entry name" value="ATPase_F1/V1/A1_a/bsu_nucl-bd"/>
</dbReference>
<comment type="caution">
    <text evidence="16">The sequence shown here is derived from an EMBL/GenBank/DDBJ whole genome shotgun (WGS) entry which is preliminary data.</text>
</comment>
<evidence type="ECO:0000256" key="1">
    <source>
        <dbReference type="ARBA" id="ARBA00004370"/>
    </source>
</evidence>
<evidence type="ECO:0000259" key="15">
    <source>
        <dbReference type="Pfam" id="PF02874"/>
    </source>
</evidence>
<evidence type="ECO:0000256" key="3">
    <source>
        <dbReference type="ARBA" id="ARBA00022448"/>
    </source>
</evidence>
<keyword evidence="5 11" id="KW-0375">Hydrogen ion transport</keyword>
<feature type="domain" description="ATP synthase alpha subunit C-terminal" evidence="14">
    <location>
        <begin position="425"/>
        <end position="550"/>
    </location>
</feature>
<evidence type="ECO:0000256" key="7">
    <source>
        <dbReference type="ARBA" id="ARBA00023065"/>
    </source>
</evidence>
<dbReference type="STRING" id="947166.A0A1D1UHH3"/>
<keyword evidence="9 12" id="KW-0139">CF(1)</keyword>
<gene>
    <name evidence="16" type="primary">RvY_01714-1</name>
    <name evidence="16" type="synonym">RvY_01714.1</name>
    <name evidence="16" type="ORF">RvY_01714</name>
</gene>
<dbReference type="PIRSF" id="PIRSF039088">
    <property type="entry name" value="F_ATPase_subunit_alpha"/>
    <property type="match status" value="1"/>
</dbReference>
<dbReference type="InterPro" id="IPR038376">
    <property type="entry name" value="ATP_synth_asu_C_sf"/>
</dbReference>
<keyword evidence="7 11" id="KW-0406">Ion transport</keyword>
<dbReference type="Gene3D" id="3.40.50.300">
    <property type="entry name" value="P-loop containing nucleotide triphosphate hydrolases"/>
    <property type="match status" value="1"/>
</dbReference>
<comment type="function">
    <text evidence="12">Produces ATP from ADP in the presence of a proton gradient across the membrane.</text>
</comment>
<dbReference type="FunFam" id="2.40.30.20:FF:000001">
    <property type="entry name" value="ATP synthase subunit alpha"/>
    <property type="match status" value="1"/>
</dbReference>
<dbReference type="GO" id="GO:0045259">
    <property type="term" value="C:proton-transporting ATP synthase complex"/>
    <property type="evidence" value="ECO:0007669"/>
    <property type="project" value="UniProtKB-KW"/>
</dbReference>
<reference evidence="16 17" key="1">
    <citation type="journal article" date="2016" name="Nat. Commun.">
        <title>Extremotolerant tardigrade genome and improved radiotolerance of human cultured cells by tardigrade-unique protein.</title>
        <authorList>
            <person name="Hashimoto T."/>
            <person name="Horikawa D.D."/>
            <person name="Saito Y."/>
            <person name="Kuwahara H."/>
            <person name="Kozuka-Hata H."/>
            <person name="Shin-I T."/>
            <person name="Minakuchi Y."/>
            <person name="Ohishi K."/>
            <person name="Motoyama A."/>
            <person name="Aizu T."/>
            <person name="Enomoto A."/>
            <person name="Kondo K."/>
            <person name="Tanaka S."/>
            <person name="Hara Y."/>
            <person name="Koshikawa S."/>
            <person name="Sagara H."/>
            <person name="Miura T."/>
            <person name="Yokobori S."/>
            <person name="Miyagawa K."/>
            <person name="Suzuki Y."/>
            <person name="Kubo T."/>
            <person name="Oyama M."/>
            <person name="Kohara Y."/>
            <person name="Fujiyama A."/>
            <person name="Arakawa K."/>
            <person name="Katayama T."/>
            <person name="Toyoda A."/>
            <person name="Kunieda T."/>
        </authorList>
    </citation>
    <scope>NUCLEOTIDE SEQUENCE [LARGE SCALE GENOMIC DNA]</scope>
    <source>
        <strain evidence="16 17">YOKOZUNA-1</strain>
    </source>
</reference>
<dbReference type="Pfam" id="PF00306">
    <property type="entry name" value="ATP-synt_ab_C"/>
    <property type="match status" value="1"/>
</dbReference>
<keyword evidence="8" id="KW-0472">Membrane</keyword>
<dbReference type="InterPro" id="IPR036121">
    <property type="entry name" value="ATPase_F1/V1/A1_a/bsu_N_sf"/>
</dbReference>
<evidence type="ECO:0000256" key="11">
    <source>
        <dbReference type="RuleBase" id="RU000339"/>
    </source>
</evidence>
<evidence type="ECO:0000256" key="10">
    <source>
        <dbReference type="ARBA" id="ARBA00023310"/>
    </source>
</evidence>
<proteinExistence type="inferred from homology"/>
<dbReference type="SUPFAM" id="SSF50615">
    <property type="entry name" value="N-terminal domain of alpha and beta subunits of F1 ATP synthase"/>
    <property type="match status" value="1"/>
</dbReference>
<dbReference type="NCBIfam" id="TIGR00962">
    <property type="entry name" value="atpA"/>
    <property type="match status" value="1"/>
</dbReference>
<keyword evidence="17" id="KW-1185">Reference proteome</keyword>
<dbReference type="AlphaFoldDB" id="A0A1D1UHH3"/>
<evidence type="ECO:0000259" key="13">
    <source>
        <dbReference type="Pfam" id="PF00006"/>
    </source>
</evidence>